<dbReference type="EMBL" id="LNIX01000013">
    <property type="protein sequence ID" value="OXA47426.1"/>
    <property type="molecule type" value="Genomic_DNA"/>
</dbReference>
<evidence type="ECO:0000313" key="3">
    <source>
        <dbReference type="Proteomes" id="UP000198287"/>
    </source>
</evidence>
<feature type="transmembrane region" description="Helical" evidence="1">
    <location>
        <begin position="185"/>
        <end position="208"/>
    </location>
</feature>
<feature type="transmembrane region" description="Helical" evidence="1">
    <location>
        <begin position="30"/>
        <end position="57"/>
    </location>
</feature>
<reference evidence="2 3" key="1">
    <citation type="submission" date="2015-12" db="EMBL/GenBank/DDBJ databases">
        <title>The genome of Folsomia candida.</title>
        <authorList>
            <person name="Faddeeva A."/>
            <person name="Derks M.F."/>
            <person name="Anvar Y."/>
            <person name="Smit S."/>
            <person name="Van Straalen N."/>
            <person name="Roelofs D."/>
        </authorList>
    </citation>
    <scope>NUCLEOTIDE SEQUENCE [LARGE SCALE GENOMIC DNA]</scope>
    <source>
        <strain evidence="2 3">VU population</strain>
        <tissue evidence="2">Whole body</tissue>
    </source>
</reference>
<keyword evidence="3" id="KW-1185">Reference proteome</keyword>
<feature type="transmembrane region" description="Helical" evidence="1">
    <location>
        <begin position="154"/>
        <end position="178"/>
    </location>
</feature>
<dbReference type="Proteomes" id="UP000198287">
    <property type="component" value="Unassembled WGS sequence"/>
</dbReference>
<comment type="caution">
    <text evidence="2">The sequence shown here is derived from an EMBL/GenBank/DDBJ whole genome shotgun (WGS) entry which is preliminary data.</text>
</comment>
<protein>
    <submittedName>
        <fullName evidence="2">Uncharacterized protein</fullName>
    </submittedName>
</protein>
<gene>
    <name evidence="2" type="ORF">Fcan01_17923</name>
</gene>
<evidence type="ECO:0000256" key="1">
    <source>
        <dbReference type="SAM" id="Phobius"/>
    </source>
</evidence>
<dbReference type="AlphaFoldDB" id="A0A226DT94"/>
<evidence type="ECO:0000313" key="2">
    <source>
        <dbReference type="EMBL" id="OXA47426.1"/>
    </source>
</evidence>
<name>A0A226DT94_FOLCA</name>
<proteinExistence type="predicted"/>
<keyword evidence="1" id="KW-1133">Transmembrane helix</keyword>
<keyword evidence="1" id="KW-0812">Transmembrane</keyword>
<sequence>MDWKFYGNITFESIFHITGFSKRGKKWDTLTVTLSIFTVVAAALPILFGLLDAYMTVNDNLAHLQYALANSVCPMKTYFTCKSITYIVVGTLYTYVGFQSTALLVGSVVNCAVILNMLMDSVSNLAQLDLCPQSIQTYQRFRVLIKNVDNVSSILATLLLLVGFLFTVMCNFTTVWMFRVIRMPFYLFFPTASVIGMVGIGILLPYGIACHEKSAELLAGWKGKLREKRGTMRLEEKMVKGLRPIGFKAGTGEFSFFVLKKSTKSRYYVTVTDKTIEALMT</sequence>
<accession>A0A226DT94</accession>
<keyword evidence="1" id="KW-0472">Membrane</keyword>
<organism evidence="2 3">
    <name type="scientific">Folsomia candida</name>
    <name type="common">Springtail</name>
    <dbReference type="NCBI Taxonomy" id="158441"/>
    <lineage>
        <taxon>Eukaryota</taxon>
        <taxon>Metazoa</taxon>
        <taxon>Ecdysozoa</taxon>
        <taxon>Arthropoda</taxon>
        <taxon>Hexapoda</taxon>
        <taxon>Collembola</taxon>
        <taxon>Entomobryomorpha</taxon>
        <taxon>Isotomoidea</taxon>
        <taxon>Isotomidae</taxon>
        <taxon>Proisotominae</taxon>
        <taxon>Folsomia</taxon>
    </lineage>
</organism>